<protein>
    <submittedName>
        <fullName evidence="1">Uncharacterized protein</fullName>
    </submittedName>
</protein>
<dbReference type="RefSeq" id="WP_311193901.1">
    <property type="nucleotide sequence ID" value="NZ_CP115542.1"/>
</dbReference>
<keyword evidence="1" id="KW-0614">Plasmid</keyword>
<keyword evidence="2" id="KW-1185">Reference proteome</keyword>
<name>A0ABY9YV04_9GAMM</name>
<sequence length="110" mass="11770">MSALPSAAHFTSEEIEFAAEVALLAAQATSNGLGLPRTAQRPWVAGDESDDELANMIDSVRASHPGHPLAAQLVHDLATYRLVRDKRAPACPDLAARREKYIASFAGCGW</sequence>
<proteinExistence type="predicted"/>
<gene>
    <name evidence="1" type="ORF">PDM29_20990</name>
</gene>
<evidence type="ECO:0000313" key="2">
    <source>
        <dbReference type="Proteomes" id="UP001302072"/>
    </source>
</evidence>
<evidence type="ECO:0000313" key="1">
    <source>
        <dbReference type="EMBL" id="WNH54823.1"/>
    </source>
</evidence>
<dbReference type="Proteomes" id="UP001302072">
    <property type="component" value="Plasmid pST01"/>
</dbReference>
<accession>A0ABY9YV04</accession>
<geneLocation type="plasmid" evidence="1 2">
    <name>pST01</name>
</geneLocation>
<dbReference type="EMBL" id="CP115542">
    <property type="protein sequence ID" value="WNH54823.1"/>
    <property type="molecule type" value="Genomic_DNA"/>
</dbReference>
<reference evidence="1 2" key="1">
    <citation type="submission" date="2022-12" db="EMBL/GenBank/DDBJ databases">
        <title>Two new species, Stenotrophomonas aracearum and Stenotrophomonas oahuensis, isolated from Anthurium (Araceae family) in Hawaii.</title>
        <authorList>
            <person name="Chunag S.C."/>
            <person name="Dobhal S."/>
            <person name="Alvarez A."/>
            <person name="Arif M."/>
        </authorList>
    </citation>
    <scope>NUCLEOTIDE SEQUENCE [LARGE SCALE GENOMIC DNA]</scope>
    <source>
        <strain evidence="1 2">A5586</strain>
        <plasmid evidence="1 2">pST01</plasmid>
    </source>
</reference>
<organism evidence="1 2">
    <name type="scientific">Stenotrophomonas oahuensis</name>
    <dbReference type="NCBI Taxonomy" id="3003271"/>
    <lineage>
        <taxon>Bacteria</taxon>
        <taxon>Pseudomonadati</taxon>
        <taxon>Pseudomonadota</taxon>
        <taxon>Gammaproteobacteria</taxon>
        <taxon>Lysobacterales</taxon>
        <taxon>Lysobacteraceae</taxon>
        <taxon>Stenotrophomonas</taxon>
    </lineage>
</organism>